<accession>A0A1E4TEV7</accession>
<dbReference type="EMBL" id="KV453842">
    <property type="protein sequence ID" value="ODV90198.1"/>
    <property type="molecule type" value="Genomic_DNA"/>
</dbReference>
<feature type="compositionally biased region" description="Low complexity" evidence="1">
    <location>
        <begin position="35"/>
        <end position="49"/>
    </location>
</feature>
<feature type="region of interest" description="Disordered" evidence="1">
    <location>
        <begin position="20"/>
        <end position="55"/>
    </location>
</feature>
<proteinExistence type="predicted"/>
<feature type="compositionally biased region" description="Low complexity" evidence="1">
    <location>
        <begin position="296"/>
        <end position="316"/>
    </location>
</feature>
<feature type="compositionally biased region" description="Basic and acidic residues" evidence="1">
    <location>
        <begin position="278"/>
        <end position="292"/>
    </location>
</feature>
<sequence>MGSIINELLDSSQISLIGQDMNASQSTRPRKKLRSTSSSSPSSTSSGSSKDLHPVLSTRLSQKRISEIILNNPTIRLIIVPDCDRQARIRCVQAVRNVINGTVALPKILKEPPYNPNKILSSMRQCLSVLEELCDKIPAVTSFVFWETWDQIYPTMTAIYGYLEIVNLDSGRLFRPFGDTALFIANIKQTVSSYLKSHKTPYPFSTPASKKSTADVPVLPAQTAANSTADTASSHSFYSTNRNNSVHSTASSDSSPEHIPRYTKSPPLLTNASASTTESRDSDYFAPARRDSAAQSTSSTSKSGSPSSTNSNHISNDILDISTSIISSQIRAMEEHDGSNDVTASFLGSADDVAPDTQVSCLDFVDFTGGDPNADHLSNSNEEPTIFAN</sequence>
<evidence type="ECO:0000256" key="1">
    <source>
        <dbReference type="SAM" id="MobiDB-lite"/>
    </source>
</evidence>
<feature type="region of interest" description="Disordered" evidence="1">
    <location>
        <begin position="225"/>
        <end position="316"/>
    </location>
</feature>
<organism evidence="2 3">
    <name type="scientific">Tortispora caseinolytica NRRL Y-17796</name>
    <dbReference type="NCBI Taxonomy" id="767744"/>
    <lineage>
        <taxon>Eukaryota</taxon>
        <taxon>Fungi</taxon>
        <taxon>Dikarya</taxon>
        <taxon>Ascomycota</taxon>
        <taxon>Saccharomycotina</taxon>
        <taxon>Trigonopsidomycetes</taxon>
        <taxon>Trigonopsidales</taxon>
        <taxon>Trigonopsidaceae</taxon>
        <taxon>Tortispora</taxon>
    </lineage>
</organism>
<feature type="compositionally biased region" description="Polar residues" evidence="1">
    <location>
        <begin position="235"/>
        <end position="254"/>
    </location>
</feature>
<dbReference type="AlphaFoldDB" id="A0A1E4TEV7"/>
<dbReference type="OrthoDB" id="4096247at2759"/>
<reference evidence="3" key="1">
    <citation type="submission" date="2016-02" db="EMBL/GenBank/DDBJ databases">
        <title>Comparative genomics of biotechnologically important yeasts.</title>
        <authorList>
            <consortium name="DOE Joint Genome Institute"/>
            <person name="Riley R."/>
            <person name="Haridas S."/>
            <person name="Wolfe K.H."/>
            <person name="Lopes M.R."/>
            <person name="Hittinger C.T."/>
            <person name="Goker M."/>
            <person name="Salamov A."/>
            <person name="Wisecaver J."/>
            <person name="Long T.M."/>
            <person name="Aerts A.L."/>
            <person name="Barry K."/>
            <person name="Choi C."/>
            <person name="Clum A."/>
            <person name="Coughlan A.Y."/>
            <person name="Deshpande S."/>
            <person name="Douglass A.P."/>
            <person name="Hanson S.J."/>
            <person name="Klenk H.-P."/>
            <person name="Labutti K."/>
            <person name="Lapidus A."/>
            <person name="Lindquist E."/>
            <person name="Lipzen A."/>
            <person name="Meier-Kolthoff J.P."/>
            <person name="Ohm R.A."/>
            <person name="Otillar R.P."/>
            <person name="Pangilinan J."/>
            <person name="Peng Y."/>
            <person name="Rokas A."/>
            <person name="Rosa C.A."/>
            <person name="Scheuner C."/>
            <person name="Sibirny A.A."/>
            <person name="Slot J.C."/>
            <person name="Stielow J.B."/>
            <person name="Sun H."/>
            <person name="Kurtzman C.P."/>
            <person name="Blackwell M."/>
            <person name="Jeffries T.W."/>
            <person name="Grigoriev I.V."/>
        </authorList>
    </citation>
    <scope>NUCLEOTIDE SEQUENCE [LARGE SCALE GENOMIC DNA]</scope>
    <source>
        <strain evidence="3">NRRL Y-17796</strain>
    </source>
</reference>
<protein>
    <submittedName>
        <fullName evidence="2">Uncharacterized protein</fullName>
    </submittedName>
</protein>
<name>A0A1E4TEV7_9ASCO</name>
<keyword evidence="3" id="KW-1185">Reference proteome</keyword>
<evidence type="ECO:0000313" key="2">
    <source>
        <dbReference type="EMBL" id="ODV90198.1"/>
    </source>
</evidence>
<dbReference type="Proteomes" id="UP000095023">
    <property type="component" value="Unassembled WGS sequence"/>
</dbReference>
<feature type="compositionally biased region" description="Polar residues" evidence="1">
    <location>
        <begin position="268"/>
        <end position="277"/>
    </location>
</feature>
<feature type="compositionally biased region" description="Low complexity" evidence="1">
    <location>
        <begin position="225"/>
        <end position="234"/>
    </location>
</feature>
<evidence type="ECO:0000313" key="3">
    <source>
        <dbReference type="Proteomes" id="UP000095023"/>
    </source>
</evidence>
<gene>
    <name evidence="2" type="ORF">CANCADRAFT_31232</name>
</gene>